<organism evidence="1 2">
    <name type="scientific">Granulosicoccus antarcticus IMCC3135</name>
    <dbReference type="NCBI Taxonomy" id="1192854"/>
    <lineage>
        <taxon>Bacteria</taxon>
        <taxon>Pseudomonadati</taxon>
        <taxon>Pseudomonadota</taxon>
        <taxon>Gammaproteobacteria</taxon>
        <taxon>Chromatiales</taxon>
        <taxon>Granulosicoccaceae</taxon>
        <taxon>Granulosicoccus</taxon>
    </lineage>
</organism>
<reference evidence="1 2" key="1">
    <citation type="submission" date="2016-12" db="EMBL/GenBank/DDBJ databases">
        <authorList>
            <person name="Song W.-J."/>
            <person name="Kurnit D.M."/>
        </authorList>
    </citation>
    <scope>NUCLEOTIDE SEQUENCE [LARGE SCALE GENOMIC DNA]</scope>
    <source>
        <strain evidence="1 2">IMCC3135</strain>
    </source>
</reference>
<evidence type="ECO:0000313" key="2">
    <source>
        <dbReference type="Proteomes" id="UP000250079"/>
    </source>
</evidence>
<dbReference type="AlphaFoldDB" id="A0A2Z2P019"/>
<protein>
    <submittedName>
        <fullName evidence="1">Uncharacterized protein</fullName>
    </submittedName>
</protein>
<accession>A0A2Z2P019</accession>
<dbReference type="EMBL" id="CP018632">
    <property type="protein sequence ID" value="ASJ76055.1"/>
    <property type="molecule type" value="Genomic_DNA"/>
</dbReference>
<dbReference type="KEGG" id="gai:IMCC3135_30030"/>
<proteinExistence type="predicted"/>
<evidence type="ECO:0000313" key="1">
    <source>
        <dbReference type="EMBL" id="ASJ76055.1"/>
    </source>
</evidence>
<dbReference type="Proteomes" id="UP000250079">
    <property type="component" value="Chromosome"/>
</dbReference>
<sequence>MVVIIDGPASSPARNNYFIWYLAEIMNQSLSSSTLVKSASSVSLGIVW</sequence>
<name>A0A2Z2P019_9GAMM</name>
<gene>
    <name evidence="1" type="ORF">IMCC3135_30030</name>
</gene>
<keyword evidence="2" id="KW-1185">Reference proteome</keyword>